<proteinExistence type="predicted"/>
<name>A0ABP1GZG9_9EUKA</name>
<protein>
    <submittedName>
        <fullName evidence="1">Hypothetical_protein</fullName>
    </submittedName>
</protein>
<evidence type="ECO:0000313" key="1">
    <source>
        <dbReference type="EMBL" id="CAL5978564.1"/>
    </source>
</evidence>
<accession>A0ABP1GZG9</accession>
<evidence type="ECO:0000313" key="2">
    <source>
        <dbReference type="Proteomes" id="UP001642409"/>
    </source>
</evidence>
<gene>
    <name evidence="1" type="ORF">HINF_LOCUS4844</name>
</gene>
<comment type="caution">
    <text evidence="1">The sequence shown here is derived from an EMBL/GenBank/DDBJ whole genome shotgun (WGS) entry which is preliminary data.</text>
</comment>
<reference evidence="1 2" key="1">
    <citation type="submission" date="2024-07" db="EMBL/GenBank/DDBJ databases">
        <authorList>
            <person name="Akdeniz Z."/>
        </authorList>
    </citation>
    <scope>NUCLEOTIDE SEQUENCE [LARGE SCALE GENOMIC DNA]</scope>
</reference>
<organism evidence="1 2">
    <name type="scientific">Hexamita inflata</name>
    <dbReference type="NCBI Taxonomy" id="28002"/>
    <lineage>
        <taxon>Eukaryota</taxon>
        <taxon>Metamonada</taxon>
        <taxon>Diplomonadida</taxon>
        <taxon>Hexamitidae</taxon>
        <taxon>Hexamitinae</taxon>
        <taxon>Hexamita</taxon>
    </lineage>
</organism>
<dbReference type="Proteomes" id="UP001642409">
    <property type="component" value="Unassembled WGS sequence"/>
</dbReference>
<dbReference type="EMBL" id="CAXDID020000009">
    <property type="protein sequence ID" value="CAL5978564.1"/>
    <property type="molecule type" value="Genomic_DNA"/>
</dbReference>
<keyword evidence="2" id="KW-1185">Reference proteome</keyword>
<sequence>MYKYVKIAEINSRLRIVYTNHVEPFLFALAFRSLLAWPYYRRRSLKQPVGNWRAIKPKTRSGLANKESANTCQEQPNVMNNRNNVELLSRTGFGKLRCDHPRAWRCSHFGVRATCESKIYLNYCVVKIVTHKQSAVSKQGQERACTFQRVCVTAFGAHLRVYAWSYINFKDTKVLQYMISENILKSIIKVKRVLQ</sequence>